<dbReference type="KEGG" id="vg:65099841"/>
<feature type="domain" description="RNA polymerase Rpb2" evidence="16">
    <location>
        <begin position="474"/>
        <end position="538"/>
    </location>
</feature>
<dbReference type="Gene3D" id="2.40.50.150">
    <property type="match status" value="1"/>
</dbReference>
<evidence type="ECO:0000313" key="18">
    <source>
        <dbReference type="EMBL" id="ATE87078.1"/>
    </source>
</evidence>
<evidence type="ECO:0000256" key="8">
    <source>
        <dbReference type="ARBA" id="ARBA00023163"/>
    </source>
</evidence>
<evidence type="ECO:0000256" key="9">
    <source>
        <dbReference type="ARBA" id="ARBA00048552"/>
    </source>
</evidence>
<evidence type="ECO:0000256" key="5">
    <source>
        <dbReference type="ARBA" id="ARBA00022723"/>
    </source>
</evidence>
<keyword evidence="6" id="KW-0863">Zinc-finger</keyword>
<evidence type="ECO:0000256" key="4">
    <source>
        <dbReference type="ARBA" id="ARBA00022695"/>
    </source>
</evidence>
<dbReference type="GO" id="GO:0008270">
    <property type="term" value="F:zinc ion binding"/>
    <property type="evidence" value="ECO:0007669"/>
    <property type="project" value="UniProtKB-KW"/>
</dbReference>
<dbReference type="Pfam" id="PF04566">
    <property type="entry name" value="RNA_pol_Rpb2_4"/>
    <property type="match status" value="1"/>
</dbReference>
<dbReference type="GeneID" id="65099841"/>
<dbReference type="Pfam" id="PF00562">
    <property type="entry name" value="RNA_pol_Rpb2_6"/>
    <property type="match status" value="1"/>
</dbReference>
<proteinExistence type="inferred from homology"/>
<evidence type="ECO:0000256" key="7">
    <source>
        <dbReference type="ARBA" id="ARBA00022833"/>
    </source>
</evidence>
<dbReference type="InterPro" id="IPR037033">
    <property type="entry name" value="DNA-dir_RNAP_su2_hyb_sf"/>
</dbReference>
<dbReference type="InterPro" id="IPR007644">
    <property type="entry name" value="RNA_pol_bsu_protrusion"/>
</dbReference>
<evidence type="ECO:0000259" key="12">
    <source>
        <dbReference type="Pfam" id="PF00562"/>
    </source>
</evidence>
<dbReference type="PROSITE" id="PS01166">
    <property type="entry name" value="RNA_POL_BETA"/>
    <property type="match status" value="1"/>
</dbReference>
<accession>A0A291B0Q7</accession>
<evidence type="ECO:0000259" key="15">
    <source>
        <dbReference type="Pfam" id="PF04563"/>
    </source>
</evidence>
<sequence length="1142" mass="130002">MNLNRKLQKNTYPFGDMYFLLKYLKWAYYRKYNKINTMEAKSGSTLIKEYYEKTNFVNHQIDSYNDFVSRGIQTIAQRENPIMAGKFKIEINNIYVDKPIFTKKVKEGEADESEDVGMNDCTEITDDAQPISEGQKISYQICPLYPNDARKRNMNYDGTIYVSFKVTNTQTDKSVEHNQISIGKLPIMLRSNLCRLSEGNKTDHEECANDFGGYFIIKGKERVLVAQVMRANNKPFVTQIEEKEKYDYLCEVRSTNEIGGSILIQLKILKRTHELFFSLPYIKIKAMLPAGLVFKAIGTSQEDMLKMCRVTVRDVNDTLIRQYNMVDTVEGAIEYIANNINDTNKNKDYVIDILTKELFFHLGALTPEKSAAYLGFMIKKIVDTAYLYRAVDDKDNLSNKRVDGTSSLLTFLFQIVFKQFIKTIVNQIESKKNPDPITIIKNVKNITHVLNQAFMTGNWNTQRSTLFTREGVSQVLSMQNYGAKISHLRRMAIPSNKNGKILSARKLHASQFSFICPYETPEGEKVGLVTNLALSATISTHTCPIAVTEVVKTFKGFQDDYFGKNLVFVNGNIIGSCMHMMKFVKEFNEYRLSDLIDNSVSIIKISDENEIHIQTDEGRLLRPLFALGPRNEILYKQDPGKSWDEYVKTGKIVFRDVWELEQSIVAMSKDDLKKNRCDYLEICPAATMMSVMASVIPLSNHSQSPRNAYQSSMGKQAVGVPSIAYQERFDTTLQVLNTPQQPITKSNMVNVLKFNEMCHGANPVVAIMTFSGFNQEDSIILNKGSLDRGLFMSTTYKTITEEERKKGTSESENICLPPVQYRNKNHNYSFLNKHGIVWQKSTYLKKGTVIIGKVTKKKIKGTNEYTVTDSSVVIKHGEEGYLDKVFITLNEGIRIIKIRIRVPRIPEIGDKFASSTAQKGTCGMIYAQEDMPFDKDGISPDLIINPHAIPSRMTINMLIEMCFNLIGCKLGKRMDATPFEHRNIEQELLDWAEKAGIETYLSTMKDGRTGEVFPSKIFMAPCFYQRLKHMVGDKIHSRITGPLDSMTHQPVAGRAKDGGLRIGEMEKDCILSHGSTRLLKECMFDKSDKYFVPVCNLCGEISNKRDFCVNCQEDSVEMKVMPYATKLLVQELMGMGMNLIFK</sequence>
<dbReference type="InterPro" id="IPR007642">
    <property type="entry name" value="RNA_pol_Rpb2_2"/>
</dbReference>
<keyword evidence="4 11" id="KW-0548">Nucleotidyltransferase</keyword>
<evidence type="ECO:0000259" key="17">
    <source>
        <dbReference type="Pfam" id="PF04566"/>
    </source>
</evidence>
<comment type="similarity">
    <text evidence="1 10">Belongs to the RNA polymerase beta chain family.</text>
</comment>
<dbReference type="PANTHER" id="PTHR20856">
    <property type="entry name" value="DNA-DIRECTED RNA POLYMERASE I SUBUNIT 2"/>
    <property type="match status" value="1"/>
</dbReference>
<dbReference type="Pfam" id="PF04561">
    <property type="entry name" value="RNA_pol_Rpb2_2"/>
    <property type="match status" value="1"/>
</dbReference>
<dbReference type="InterPro" id="IPR007645">
    <property type="entry name" value="RNA_pol_Rpb2_3"/>
</dbReference>
<dbReference type="GO" id="GO:0003899">
    <property type="term" value="F:DNA-directed RNA polymerase activity"/>
    <property type="evidence" value="ECO:0007669"/>
    <property type="project" value="UniProtKB-EC"/>
</dbReference>
<keyword evidence="19" id="KW-1185">Reference proteome</keyword>
<organism evidence="18">
    <name type="scientific">Shrimp hemocyte iridescent virus</name>
    <dbReference type="NCBI Taxonomy" id="2039780"/>
    <lineage>
        <taxon>Viruses</taxon>
        <taxon>Varidnaviria</taxon>
        <taxon>Bamfordvirae</taxon>
        <taxon>Nucleocytoviricota</taxon>
        <taxon>Megaviricetes</taxon>
        <taxon>Pimascovirales</taxon>
        <taxon>Pimascovirales incertae sedis</taxon>
        <taxon>Iridoviridae</taxon>
        <taxon>Betairidovirinae</taxon>
        <taxon>Decapodiridovirus</taxon>
        <taxon>Decapodiridovirus litopenaeus1</taxon>
        <taxon>Decapod iridescent virus 1</taxon>
    </lineage>
</organism>
<feature type="domain" description="RNA polymerase Rpb2" evidence="17">
    <location>
        <begin position="567"/>
        <end position="625"/>
    </location>
</feature>
<comment type="function">
    <text evidence="11">DNA-dependent RNA polymerase catalyzes the transcription of DNA into RNA using the four ribonucleoside triphosphates as substrates.</text>
</comment>
<keyword evidence="5" id="KW-0479">Metal-binding</keyword>
<feature type="domain" description="RNA polymerase Rpb2" evidence="13">
    <location>
        <begin position="1058"/>
        <end position="1139"/>
    </location>
</feature>
<dbReference type="Pfam" id="PF04560">
    <property type="entry name" value="RNA_pol_Rpb2_7"/>
    <property type="match status" value="1"/>
</dbReference>
<evidence type="ECO:0000259" key="16">
    <source>
        <dbReference type="Pfam" id="PF04565"/>
    </source>
</evidence>
<keyword evidence="3 11" id="KW-0808">Transferase</keyword>
<dbReference type="GO" id="GO:0003677">
    <property type="term" value="F:DNA binding"/>
    <property type="evidence" value="ECO:0007669"/>
    <property type="project" value="InterPro"/>
</dbReference>
<dbReference type="InterPro" id="IPR007646">
    <property type="entry name" value="RNA_pol_Rpb2_4"/>
</dbReference>
<gene>
    <name evidence="18" type="primary">69R</name>
</gene>
<evidence type="ECO:0000256" key="10">
    <source>
        <dbReference type="RuleBase" id="RU000434"/>
    </source>
</evidence>
<evidence type="ECO:0000256" key="6">
    <source>
        <dbReference type="ARBA" id="ARBA00022771"/>
    </source>
</evidence>
<dbReference type="EC" id="2.7.7.6" evidence="11"/>
<dbReference type="GO" id="GO:0032549">
    <property type="term" value="F:ribonucleoside binding"/>
    <property type="evidence" value="ECO:0007669"/>
    <property type="project" value="InterPro"/>
</dbReference>
<dbReference type="Pfam" id="PF04565">
    <property type="entry name" value="RNA_pol_Rpb2_3"/>
    <property type="match status" value="1"/>
</dbReference>
<dbReference type="SUPFAM" id="SSF64484">
    <property type="entry name" value="beta and beta-prime subunits of DNA dependent RNA-polymerase"/>
    <property type="match status" value="1"/>
</dbReference>
<dbReference type="InterPro" id="IPR015712">
    <property type="entry name" value="DNA-dir_RNA_pol_su2"/>
</dbReference>
<evidence type="ECO:0000256" key="3">
    <source>
        <dbReference type="ARBA" id="ARBA00022679"/>
    </source>
</evidence>
<dbReference type="Proteomes" id="UP000297192">
    <property type="component" value="Segment"/>
</dbReference>
<evidence type="ECO:0000259" key="13">
    <source>
        <dbReference type="Pfam" id="PF04560"/>
    </source>
</evidence>
<keyword evidence="7" id="KW-0862">Zinc</keyword>
<comment type="catalytic activity">
    <reaction evidence="9 11">
        <text>RNA(n) + a ribonucleoside 5'-triphosphate = RNA(n+1) + diphosphate</text>
        <dbReference type="Rhea" id="RHEA:21248"/>
        <dbReference type="Rhea" id="RHEA-COMP:14527"/>
        <dbReference type="Rhea" id="RHEA-COMP:17342"/>
        <dbReference type="ChEBI" id="CHEBI:33019"/>
        <dbReference type="ChEBI" id="CHEBI:61557"/>
        <dbReference type="ChEBI" id="CHEBI:140395"/>
        <dbReference type="EC" id="2.7.7.6"/>
    </reaction>
</comment>
<dbReference type="GO" id="GO:0000428">
    <property type="term" value="C:DNA-directed RNA polymerase complex"/>
    <property type="evidence" value="ECO:0007669"/>
    <property type="project" value="UniProtKB-KW"/>
</dbReference>
<dbReference type="GO" id="GO:0006351">
    <property type="term" value="P:DNA-templated transcription"/>
    <property type="evidence" value="ECO:0007669"/>
    <property type="project" value="InterPro"/>
</dbReference>
<dbReference type="InterPro" id="IPR007120">
    <property type="entry name" value="DNA-dir_RNAP_su2_dom"/>
</dbReference>
<dbReference type="InterPro" id="IPR007641">
    <property type="entry name" value="RNA_pol_Rpb2_7"/>
</dbReference>
<protein>
    <recommendedName>
        <fullName evidence="11">DNA-directed RNA polymerase subunit beta</fullName>
        <ecNumber evidence="11">2.7.7.6</ecNumber>
    </recommendedName>
</protein>
<feature type="domain" description="DNA-directed RNA polymerase subunit 2 hybrid-binding" evidence="12">
    <location>
        <begin position="692"/>
        <end position="1056"/>
    </location>
</feature>
<dbReference type="Pfam" id="PF04563">
    <property type="entry name" value="RNA_pol_Rpb2_1"/>
    <property type="match status" value="1"/>
</dbReference>
<evidence type="ECO:0000256" key="2">
    <source>
        <dbReference type="ARBA" id="ARBA00022478"/>
    </source>
</evidence>
<dbReference type="CDD" id="cd00653">
    <property type="entry name" value="RNA_pol_B_RPB2"/>
    <property type="match status" value="1"/>
</dbReference>
<dbReference type="EMBL" id="MF599468">
    <property type="protein sequence ID" value="ATE87078.1"/>
    <property type="molecule type" value="Genomic_DNA"/>
</dbReference>
<feature type="domain" description="RNA polymerase Rpb2" evidence="14">
    <location>
        <begin position="264"/>
        <end position="403"/>
    </location>
</feature>
<dbReference type="Gene3D" id="2.40.270.10">
    <property type="entry name" value="DNA-directed RNA polymerase, subunit 2, domain 6"/>
    <property type="match status" value="1"/>
</dbReference>
<dbReference type="Gene3D" id="3.90.1800.10">
    <property type="entry name" value="RNA polymerase alpha subunit dimerisation domain"/>
    <property type="match status" value="1"/>
</dbReference>
<reference evidence="18" key="1">
    <citation type="journal article" date="2017" name="Arch. Virol.">
        <title>Complete genome sequence of shrimp hemocyte iridescent virus (SHIV) isolated from white leg shrimp, Litopenaeus vannamei.</title>
        <authorList>
            <person name="Qiu L."/>
            <person name="Chen M.M."/>
            <person name="Wang R.Y."/>
            <person name="Wan X.Y."/>
            <person name="Li C."/>
            <person name="Zhang Q.L."/>
            <person name="Dong X."/>
            <person name="Yang B."/>
            <person name="Xiang J.H."/>
            <person name="Huang J."/>
        </authorList>
    </citation>
    <scope>NUCLEOTIDE SEQUENCE [LARGE SCALE GENOMIC DNA]</scope>
    <source>
        <strain evidence="18">20141215</strain>
    </source>
</reference>
<evidence type="ECO:0000313" key="19">
    <source>
        <dbReference type="Proteomes" id="UP000297192"/>
    </source>
</evidence>
<keyword evidence="8 11" id="KW-0804">Transcription</keyword>
<dbReference type="InterPro" id="IPR007121">
    <property type="entry name" value="RNA_pol_bsu_CS"/>
</dbReference>
<dbReference type="Gene3D" id="3.90.1100.10">
    <property type="match status" value="2"/>
</dbReference>
<dbReference type="InterPro" id="IPR014724">
    <property type="entry name" value="RNA_pol_RPB2_OB-fold"/>
</dbReference>
<evidence type="ECO:0000256" key="1">
    <source>
        <dbReference type="ARBA" id="ARBA00006835"/>
    </source>
</evidence>
<evidence type="ECO:0000259" key="14">
    <source>
        <dbReference type="Pfam" id="PF04561"/>
    </source>
</evidence>
<keyword evidence="2 11" id="KW-0240">DNA-directed RNA polymerase</keyword>
<evidence type="ECO:0000256" key="11">
    <source>
        <dbReference type="RuleBase" id="RU363031"/>
    </source>
</evidence>
<dbReference type="RefSeq" id="YP_010084821.1">
    <property type="nucleotide sequence ID" value="NC_055165.1"/>
</dbReference>
<name>A0A291B0Q7_9VIRU</name>
<feature type="domain" description="RNA polymerase beta subunit protrusion" evidence="15">
    <location>
        <begin position="142"/>
        <end position="440"/>
    </location>
</feature>
<reference evidence="18" key="2">
    <citation type="journal article" date="2017" name="Sci. Rep.">
        <title>Characterization of a new member of Iridoviridae, Shrimp hemocyte iridescent virus (SHIV), found in white leg shrimp (Litopenaeus vannamei).</title>
        <authorList>
            <person name="Qiu L."/>
            <person name="Chen M.M."/>
            <person name="Wan X.Y."/>
            <person name="Li C."/>
            <person name="Zhang Q.L."/>
            <person name="Wang R.Y."/>
            <person name="Cheng D.Y."/>
            <person name="Dong X."/>
            <person name="Yang B."/>
            <person name="Wang X.H."/>
            <person name="Xiang J.H."/>
            <person name="Huang J."/>
        </authorList>
    </citation>
    <scope>NUCLEOTIDE SEQUENCE [LARGE SCALE GENOMIC DNA]</scope>
    <source>
        <strain evidence="18">20141215</strain>
    </source>
</reference>